<dbReference type="HOGENOM" id="CLU_1545140_0_0_7"/>
<protein>
    <recommendedName>
        <fullName evidence="2">VanZ-like domain-containing protein</fullName>
    </recommendedName>
</protein>
<accession>E1QDV6</accession>
<evidence type="ECO:0000259" key="2">
    <source>
        <dbReference type="Pfam" id="PF04892"/>
    </source>
</evidence>
<keyword evidence="1" id="KW-1133">Transmembrane helix</keyword>
<keyword evidence="1" id="KW-0472">Membrane</keyword>
<evidence type="ECO:0000256" key="1">
    <source>
        <dbReference type="SAM" id="Phobius"/>
    </source>
</evidence>
<dbReference type="EMBL" id="CP002085">
    <property type="protein sequence ID" value="ADK83742.1"/>
    <property type="molecule type" value="Genomic_DNA"/>
</dbReference>
<dbReference type="NCBIfam" id="NF037970">
    <property type="entry name" value="vanZ_1"/>
    <property type="match status" value="1"/>
</dbReference>
<dbReference type="Proteomes" id="UP000009047">
    <property type="component" value="Chromosome"/>
</dbReference>
<dbReference type="InterPro" id="IPR006976">
    <property type="entry name" value="VanZ-like"/>
</dbReference>
<keyword evidence="1" id="KW-0812">Transmembrane</keyword>
<feature type="transmembrane region" description="Helical" evidence="1">
    <location>
        <begin position="70"/>
        <end position="87"/>
    </location>
</feature>
<organism evidence="3 4">
    <name type="scientific">Desulfarculus baarsii (strain ATCC 33931 / DSM 2075 / LMG 7858 / VKM B-1802 / 2st14)</name>
    <dbReference type="NCBI Taxonomy" id="644282"/>
    <lineage>
        <taxon>Bacteria</taxon>
        <taxon>Pseudomonadati</taxon>
        <taxon>Thermodesulfobacteriota</taxon>
        <taxon>Desulfarculia</taxon>
        <taxon>Desulfarculales</taxon>
        <taxon>Desulfarculaceae</taxon>
        <taxon>Desulfarculus</taxon>
    </lineage>
</organism>
<sequence length="173" mass="18792">MTVRARDNLLLALWLAFIVCCSLWGRLAGPYLEGPQNRARALGLVAVAGLAGLAWAVVGLRRLPEGRRAAAGWALAGGALALGLLAWSRANHIEAVHVVVFGVLGLLCWRWAGHFWLGQPRLWAALIFGAAIGAADEFLQHLLPWRVGDWRDVFTNGLSSTIVCLLAWRARPD</sequence>
<feature type="transmembrane region" description="Helical" evidence="1">
    <location>
        <begin position="93"/>
        <end position="111"/>
    </location>
</feature>
<reference evidence="3 4" key="1">
    <citation type="journal article" date="2010" name="Stand. Genomic Sci.">
        <title>Complete genome sequence of Desulfarculus baarsii type strain (2st14).</title>
        <authorList>
            <person name="Sun H."/>
            <person name="Spring S."/>
            <person name="Lapidus A."/>
            <person name="Davenport K."/>
            <person name="Del Rio T.G."/>
            <person name="Tice H."/>
            <person name="Nolan M."/>
            <person name="Copeland A."/>
            <person name="Cheng J.F."/>
            <person name="Lucas S."/>
            <person name="Tapia R."/>
            <person name="Goodwin L."/>
            <person name="Pitluck S."/>
            <person name="Ivanova N."/>
            <person name="Pagani I."/>
            <person name="Mavromatis K."/>
            <person name="Ovchinnikova G."/>
            <person name="Pati A."/>
            <person name="Chen A."/>
            <person name="Palaniappan K."/>
            <person name="Hauser L."/>
            <person name="Chang Y.J."/>
            <person name="Jeffries C.D."/>
            <person name="Detter J.C."/>
            <person name="Han C."/>
            <person name="Rohde M."/>
            <person name="Brambilla E."/>
            <person name="Goker M."/>
            <person name="Woyke T."/>
            <person name="Bristow J."/>
            <person name="Eisen J.A."/>
            <person name="Markowitz V."/>
            <person name="Hugenholtz P."/>
            <person name="Kyrpides N.C."/>
            <person name="Klenk H.P."/>
            <person name="Land M."/>
        </authorList>
    </citation>
    <scope>NUCLEOTIDE SEQUENCE [LARGE SCALE GENOMIC DNA]</scope>
    <source>
        <strain evidence="4">ATCC 33931 / DSM 2075 / LMG 7858 / VKM B-1802 / 2st14</strain>
    </source>
</reference>
<feature type="transmembrane region" description="Helical" evidence="1">
    <location>
        <begin position="123"/>
        <end position="141"/>
    </location>
</feature>
<dbReference type="Pfam" id="PF04892">
    <property type="entry name" value="VanZ"/>
    <property type="match status" value="1"/>
</dbReference>
<proteinExistence type="predicted"/>
<dbReference type="KEGG" id="dbr:Deba_0367"/>
<dbReference type="AlphaFoldDB" id="E1QDV6"/>
<dbReference type="RefSeq" id="WP_013257198.1">
    <property type="nucleotide sequence ID" value="NC_014365.1"/>
</dbReference>
<keyword evidence="4" id="KW-1185">Reference proteome</keyword>
<gene>
    <name evidence="3" type="ordered locus">Deba_0367</name>
</gene>
<dbReference type="STRING" id="644282.Deba_0367"/>
<evidence type="ECO:0000313" key="4">
    <source>
        <dbReference type="Proteomes" id="UP000009047"/>
    </source>
</evidence>
<name>E1QDV6_DESB2</name>
<feature type="transmembrane region" description="Helical" evidence="1">
    <location>
        <begin position="41"/>
        <end position="58"/>
    </location>
</feature>
<feature type="domain" description="VanZ-like" evidence="2">
    <location>
        <begin position="95"/>
        <end position="168"/>
    </location>
</feature>
<evidence type="ECO:0000313" key="3">
    <source>
        <dbReference type="EMBL" id="ADK83742.1"/>
    </source>
</evidence>